<comment type="caution">
    <text evidence="3">The sequence shown here is derived from an EMBL/GenBank/DDBJ whole genome shotgun (WGS) entry which is preliminary data.</text>
</comment>
<dbReference type="PANTHER" id="PTHR38591:SF1">
    <property type="entry name" value="BLL1000 PROTEIN"/>
    <property type="match status" value="1"/>
</dbReference>
<dbReference type="Gene3D" id="2.40.370.10">
    <property type="entry name" value="AttH-like domain"/>
    <property type="match status" value="2"/>
</dbReference>
<dbReference type="SUPFAM" id="SSF159245">
    <property type="entry name" value="AttH-like"/>
    <property type="match status" value="1"/>
</dbReference>
<keyword evidence="1" id="KW-0732">Signal</keyword>
<sequence>MIRRFIRISLLILLAGAAIAESPYEVLRSTGEGYAEVMPERAINFPQDHQPHPDYRIEWWYLTANLTDDRGQPWGVHWTLFRQSLAPAGPVDDWSSRQVWMAHAALSTPEGHVYGERFARGGIGQAGVAIDDEERFDAWLDDWQLLGTGPGPIPGTLSFTIGDRTLTLELSADTPWVLQGQNGYSQKSDQGQASHYYSQPHIRTTGTLTAPNMTVNLSGKAWLDREWSSQPLAPDQPGWDWFSIHLDDGHALMVYQLRHDEGAPWLSGTWVTPDGNARPLTADEIELRVKERTEVNVGPEETRALPLTWTLAIPSLEQRWDIRAVQPNHWLNTAFPYWEGPIEVTGTTPGMGYLELTGY</sequence>
<dbReference type="InterPro" id="IPR023374">
    <property type="entry name" value="AttH-like_dom_sf"/>
</dbReference>
<dbReference type="AlphaFoldDB" id="A0A918KL54"/>
<dbReference type="PANTHER" id="PTHR38591">
    <property type="entry name" value="HYDROLASE"/>
    <property type="match status" value="1"/>
</dbReference>
<dbReference type="InterPro" id="IPR010791">
    <property type="entry name" value="AttH_dom"/>
</dbReference>
<keyword evidence="4" id="KW-1185">Reference proteome</keyword>
<evidence type="ECO:0000259" key="2">
    <source>
        <dbReference type="Pfam" id="PF07143"/>
    </source>
</evidence>
<evidence type="ECO:0000313" key="4">
    <source>
        <dbReference type="Proteomes" id="UP000626148"/>
    </source>
</evidence>
<dbReference type="Pfam" id="PF17186">
    <property type="entry name" value="Lipocalin_9"/>
    <property type="match status" value="1"/>
</dbReference>
<feature type="domain" description="AttH" evidence="2">
    <location>
        <begin position="57"/>
        <end position="229"/>
    </location>
</feature>
<evidence type="ECO:0000313" key="3">
    <source>
        <dbReference type="EMBL" id="GGX66606.1"/>
    </source>
</evidence>
<reference evidence="3" key="2">
    <citation type="submission" date="2020-09" db="EMBL/GenBank/DDBJ databases">
        <authorList>
            <person name="Sun Q."/>
            <person name="Kim S."/>
        </authorList>
    </citation>
    <scope>NUCLEOTIDE SEQUENCE</scope>
    <source>
        <strain evidence="3">KCTC 22169</strain>
    </source>
</reference>
<name>A0A918KL54_9GAMM</name>
<organism evidence="3 4">
    <name type="scientific">Saccharospirillum salsuginis</name>
    <dbReference type="NCBI Taxonomy" id="418750"/>
    <lineage>
        <taxon>Bacteria</taxon>
        <taxon>Pseudomonadati</taxon>
        <taxon>Pseudomonadota</taxon>
        <taxon>Gammaproteobacteria</taxon>
        <taxon>Oceanospirillales</taxon>
        <taxon>Saccharospirillaceae</taxon>
        <taxon>Saccharospirillum</taxon>
    </lineage>
</organism>
<dbReference type="Pfam" id="PF07143">
    <property type="entry name" value="CrtC"/>
    <property type="match status" value="1"/>
</dbReference>
<evidence type="ECO:0000256" key="1">
    <source>
        <dbReference type="SAM" id="SignalP"/>
    </source>
</evidence>
<dbReference type="Proteomes" id="UP000626148">
    <property type="component" value="Unassembled WGS sequence"/>
</dbReference>
<proteinExistence type="predicted"/>
<feature type="chain" id="PRO_5037965584" evidence="1">
    <location>
        <begin position="21"/>
        <end position="359"/>
    </location>
</feature>
<reference evidence="3" key="1">
    <citation type="journal article" date="2014" name="Int. J. Syst. Evol. Microbiol.">
        <title>Complete genome sequence of Corynebacterium casei LMG S-19264T (=DSM 44701T), isolated from a smear-ripened cheese.</title>
        <authorList>
            <consortium name="US DOE Joint Genome Institute (JGI-PGF)"/>
            <person name="Walter F."/>
            <person name="Albersmeier A."/>
            <person name="Kalinowski J."/>
            <person name="Ruckert C."/>
        </authorList>
    </citation>
    <scope>NUCLEOTIDE SEQUENCE</scope>
    <source>
        <strain evidence="3">KCTC 22169</strain>
    </source>
</reference>
<feature type="signal peptide" evidence="1">
    <location>
        <begin position="1"/>
        <end position="20"/>
    </location>
</feature>
<dbReference type="RefSeq" id="WP_189611667.1">
    <property type="nucleotide sequence ID" value="NZ_BMXR01000010.1"/>
</dbReference>
<accession>A0A918KL54</accession>
<gene>
    <name evidence="3" type="ORF">GCM10007392_37920</name>
</gene>
<dbReference type="EMBL" id="BMXR01000010">
    <property type="protein sequence ID" value="GGX66606.1"/>
    <property type="molecule type" value="Genomic_DNA"/>
</dbReference>
<protein>
    <submittedName>
        <fullName evidence="3">Iron ABC transporter permease</fullName>
    </submittedName>
</protein>